<dbReference type="OrthoDB" id="9858120at2759"/>
<protein>
    <recommendedName>
        <fullName evidence="1">FBXO47 ARM repeats region domain-containing protein</fullName>
    </recommendedName>
</protein>
<feature type="domain" description="FBXO47 ARM repeats region" evidence="1">
    <location>
        <begin position="372"/>
        <end position="571"/>
    </location>
</feature>
<dbReference type="PANTHER" id="PTHR34098">
    <property type="entry name" value="F-BOX ONLY PROTEIN 47"/>
    <property type="match status" value="1"/>
</dbReference>
<dbReference type="Proteomes" id="UP000699462">
    <property type="component" value="Unassembled WGS sequence"/>
</dbReference>
<accession>A0A8T0DDH5</accession>
<proteinExistence type="predicted"/>
<dbReference type="InterPro" id="IPR056622">
    <property type="entry name" value="ARM_FBXO47"/>
</dbReference>
<name>A0A8T0DDH5_9TREM</name>
<dbReference type="Pfam" id="PF24467">
    <property type="entry name" value="ARM_FBXO47"/>
    <property type="match status" value="1"/>
</dbReference>
<evidence type="ECO:0000313" key="3">
    <source>
        <dbReference type="Proteomes" id="UP000699462"/>
    </source>
</evidence>
<gene>
    <name evidence="2" type="ORF">P879_06555</name>
</gene>
<keyword evidence="3" id="KW-1185">Reference proteome</keyword>
<organism evidence="2 3">
    <name type="scientific">Paragonimus westermani</name>
    <dbReference type="NCBI Taxonomy" id="34504"/>
    <lineage>
        <taxon>Eukaryota</taxon>
        <taxon>Metazoa</taxon>
        <taxon>Spiralia</taxon>
        <taxon>Lophotrochozoa</taxon>
        <taxon>Platyhelminthes</taxon>
        <taxon>Trematoda</taxon>
        <taxon>Digenea</taxon>
        <taxon>Plagiorchiida</taxon>
        <taxon>Troglotremata</taxon>
        <taxon>Troglotrematidae</taxon>
        <taxon>Paragonimus</taxon>
    </lineage>
</organism>
<sequence length="574" mass="64136">MKRCSTFRVEIGRVAGKLRRSFSDPVCESSNATLGMFGLLPLEVNYRAFSYLKIEDLIALGNSSAHMKLMIEIFVNARQCPDLTGFHHPHSILIDANSKSFIDVCGRHRKAGLLLKSLCAEKTFTECLQILDIHLSNHLCSMTPGNCHGHLDDSFKSRFPPRLPNKHPPEDSISCRLGFLRCPALHLYGHFLRAFTGDWPEHKAERLFDHLLRHCFKANFWHRLAEIVCESPGRDSISELVLRLFLRRVFLDPAALPRPLIISDLDRSKSLCQNSAGTCNISTALLSAPKGECSSHCLHIGHSATKSPNTSSEAPTEMELLHIKSGVCSTQHSPDLPTSTPLVLCSPCAVLSDCQFTGRSLRWPASKILLRLLNCQPFVNQARILFILYGPLHRGRIMWHTMCENTAADSEQLSACFGELGSVLQNMLETGAWSPDEALSILNEITVIPDEWLAENVACLLYTAGPRLASMLITQKATTGNLGELAVTLTSLCLVRVKIRATLSDFVGLVGEACRATERMDRRVFLDQLARAFQDVIVDLYETDEIEDRMEDFSTILRAQAEFMRALMARIYED</sequence>
<evidence type="ECO:0000313" key="2">
    <source>
        <dbReference type="EMBL" id="KAF8564811.1"/>
    </source>
</evidence>
<comment type="caution">
    <text evidence="2">The sequence shown here is derived from an EMBL/GenBank/DDBJ whole genome shotgun (WGS) entry which is preliminary data.</text>
</comment>
<dbReference type="AlphaFoldDB" id="A0A8T0DDH5"/>
<dbReference type="InterPro" id="IPR038946">
    <property type="entry name" value="FBXO47"/>
</dbReference>
<dbReference type="EMBL" id="JTDF01007817">
    <property type="protein sequence ID" value="KAF8564811.1"/>
    <property type="molecule type" value="Genomic_DNA"/>
</dbReference>
<evidence type="ECO:0000259" key="1">
    <source>
        <dbReference type="Pfam" id="PF24467"/>
    </source>
</evidence>
<reference evidence="2 3" key="1">
    <citation type="submission" date="2019-07" db="EMBL/GenBank/DDBJ databases">
        <title>Annotation for the trematode Paragonimus westermani.</title>
        <authorList>
            <person name="Choi Y.-J."/>
        </authorList>
    </citation>
    <scope>NUCLEOTIDE SEQUENCE [LARGE SCALE GENOMIC DNA]</scope>
    <source>
        <strain evidence="2">180907_Pwestermani</strain>
    </source>
</reference>
<dbReference type="PANTHER" id="PTHR34098:SF1">
    <property type="entry name" value="F-BOX ONLY PROTEIN 47"/>
    <property type="match status" value="1"/>
</dbReference>